<keyword evidence="3 5" id="KW-0862">Zinc</keyword>
<dbReference type="GO" id="GO:0008270">
    <property type="term" value="F:zinc ion binding"/>
    <property type="evidence" value="ECO:0007669"/>
    <property type="project" value="UniProtKB-UniRule"/>
</dbReference>
<dbReference type="InterPro" id="IPR050134">
    <property type="entry name" value="NAD-dep_sirtuin_deacylases"/>
</dbReference>
<organism evidence="8">
    <name type="scientific">Capitella teleta</name>
    <name type="common">Polychaete worm</name>
    <dbReference type="NCBI Taxonomy" id="283909"/>
    <lineage>
        <taxon>Eukaryota</taxon>
        <taxon>Metazoa</taxon>
        <taxon>Spiralia</taxon>
        <taxon>Lophotrochozoa</taxon>
        <taxon>Annelida</taxon>
        <taxon>Polychaeta</taxon>
        <taxon>Sedentaria</taxon>
        <taxon>Scolecida</taxon>
        <taxon>Capitellidae</taxon>
        <taxon>Capitella</taxon>
    </lineage>
</organism>
<feature type="binding site" evidence="5">
    <location>
        <position position="287"/>
    </location>
    <ligand>
        <name>NAD(+)</name>
        <dbReference type="ChEBI" id="CHEBI:57540"/>
    </ligand>
</feature>
<reference evidence="8 10" key="2">
    <citation type="journal article" date="2013" name="Nature">
        <title>Insights into bilaterian evolution from three spiralian genomes.</title>
        <authorList>
            <person name="Simakov O."/>
            <person name="Marletaz F."/>
            <person name="Cho S.J."/>
            <person name="Edsinger-Gonzales E."/>
            <person name="Havlak P."/>
            <person name="Hellsten U."/>
            <person name="Kuo D.H."/>
            <person name="Larsson T."/>
            <person name="Lv J."/>
            <person name="Arendt D."/>
            <person name="Savage R."/>
            <person name="Osoegawa K."/>
            <person name="de Jong P."/>
            <person name="Grimwood J."/>
            <person name="Chapman J.A."/>
            <person name="Shapiro H."/>
            <person name="Aerts A."/>
            <person name="Otillar R.P."/>
            <person name="Terry A.Y."/>
            <person name="Boore J.L."/>
            <person name="Grigoriev I.V."/>
            <person name="Lindberg D.R."/>
            <person name="Seaver E.C."/>
            <person name="Weisblat D.A."/>
            <person name="Putnam N.H."/>
            <person name="Rokhsar D.S."/>
        </authorList>
    </citation>
    <scope>NUCLEOTIDE SEQUENCE</scope>
    <source>
        <strain evidence="8 10">I ESC-2004</strain>
    </source>
</reference>
<keyword evidence="5" id="KW-0496">Mitochondrion</keyword>
<dbReference type="PANTHER" id="PTHR11085:SF10">
    <property type="entry name" value="NAD-DEPENDENT PROTEIN DEACYLASE SIRTUIN-5, MITOCHONDRIAL-RELATED"/>
    <property type="match status" value="1"/>
</dbReference>
<evidence type="ECO:0000313" key="10">
    <source>
        <dbReference type="Proteomes" id="UP000014760"/>
    </source>
</evidence>
<feature type="active site" description="Proton acceptor" evidence="5 6">
    <location>
        <position position="144"/>
    </location>
</feature>
<dbReference type="InterPro" id="IPR026587">
    <property type="entry name" value="Sirtuin_class_II"/>
</dbReference>
<dbReference type="PROSITE" id="PS50305">
    <property type="entry name" value="SIRTUIN"/>
    <property type="match status" value="1"/>
</dbReference>
<comment type="similarity">
    <text evidence="5">Belongs to the sirtuin family. Class II subfamily.</text>
</comment>
<evidence type="ECO:0000256" key="4">
    <source>
        <dbReference type="ARBA" id="ARBA00023027"/>
    </source>
</evidence>
<feature type="binding site" evidence="5">
    <location>
        <begin position="45"/>
        <end position="65"/>
    </location>
    <ligand>
        <name>NAD(+)</name>
        <dbReference type="ChEBI" id="CHEBI:57540"/>
    </ligand>
</feature>
<keyword evidence="1 5" id="KW-0808">Transferase</keyword>
<comment type="cofactor">
    <cofactor evidence="5">
        <name>Zn(2+)</name>
        <dbReference type="ChEBI" id="CHEBI:29105"/>
    </cofactor>
    <text evidence="5">Binds 1 zinc ion per subunit.</text>
</comment>
<sequence length="297" mass="33503">MRLTSRLCQIPQLQFVPRSKPATKEDVLQLQDFVDGARKLVVLTGAGLSTESGIPDYRSDKVGLYARTNRRPVDHSEFMRNASSRQRYWARNFVGWPIFSSHLPNASHEALYAWEKAEKLQWLITQNVDSLHHKAGSSRVSELHGCTHRVKCMDCHALYRRSELQHAFIELNPGWDFTTPEIAPDGDVLLTDEQVKKFKVLDCQKCGGILKPDVVFFGDNVIKPKVEFIYDQIRAGDGLLVIGSSLFVYSGYRFALRAVELGKPLAILNIGETRADHLVNLKVSALCGEILPQIRIS</sequence>
<evidence type="ECO:0000256" key="2">
    <source>
        <dbReference type="ARBA" id="ARBA00022723"/>
    </source>
</evidence>
<feature type="binding site" evidence="5">
    <location>
        <begin position="126"/>
        <end position="129"/>
    </location>
    <ligand>
        <name>NAD(+)</name>
        <dbReference type="ChEBI" id="CHEBI:57540"/>
    </ligand>
</feature>
<dbReference type="STRING" id="283909.R7VC11"/>
<dbReference type="AlphaFoldDB" id="R7VC11"/>
<dbReference type="InterPro" id="IPR003000">
    <property type="entry name" value="Sirtuin"/>
</dbReference>
<keyword evidence="4 5" id="KW-0520">NAD</keyword>
<dbReference type="InterPro" id="IPR029035">
    <property type="entry name" value="DHS-like_NAD/FAD-binding_dom"/>
</dbReference>
<evidence type="ECO:0000313" key="9">
    <source>
        <dbReference type="EnsemblMetazoa" id="CapteP172150"/>
    </source>
</evidence>
<gene>
    <name evidence="8" type="ORF">CAPTEDRAFT_172150</name>
</gene>
<dbReference type="SUPFAM" id="SSF52467">
    <property type="entry name" value="DHS-like NAD/FAD-binding domain"/>
    <property type="match status" value="1"/>
</dbReference>
<dbReference type="OrthoDB" id="424302at2759"/>
<dbReference type="EnsemblMetazoa" id="CapteT172150">
    <property type="protein sequence ID" value="CapteP172150"/>
    <property type="gene ID" value="CapteG172150"/>
</dbReference>
<dbReference type="InterPro" id="IPR026591">
    <property type="entry name" value="Sirtuin_cat_small_dom_sf"/>
</dbReference>
<feature type="binding site" evidence="5 6">
    <location>
        <position position="203"/>
    </location>
    <ligand>
        <name>Zn(2+)</name>
        <dbReference type="ChEBI" id="CHEBI:29105"/>
    </ligand>
</feature>
<reference evidence="9" key="3">
    <citation type="submission" date="2015-06" db="UniProtKB">
        <authorList>
            <consortium name="EnsemblMetazoa"/>
        </authorList>
    </citation>
    <scope>IDENTIFICATION</scope>
</reference>
<comment type="subcellular location">
    <subcellularLocation>
        <location evidence="5">Mitochondrion matrix</location>
    </subcellularLocation>
</comment>
<keyword evidence="2 5" id="KW-0479">Metal-binding</keyword>
<dbReference type="CDD" id="cd01409">
    <property type="entry name" value="SIRT4"/>
    <property type="match status" value="1"/>
</dbReference>
<dbReference type="Proteomes" id="UP000014760">
    <property type="component" value="Unassembled WGS sequence"/>
</dbReference>
<feature type="binding site" evidence="5">
    <location>
        <begin position="269"/>
        <end position="271"/>
    </location>
    <ligand>
        <name>NAD(+)</name>
        <dbReference type="ChEBI" id="CHEBI:57540"/>
    </ligand>
</feature>
<dbReference type="EC" id="2.3.1.-" evidence="5"/>
<protein>
    <recommendedName>
        <fullName evidence="5">NAD-dependent protein deacylase</fullName>
        <ecNumber evidence="5">2.3.1.-</ecNumber>
    </recommendedName>
    <alternativeName>
        <fullName evidence="5">Regulatory protein SIR2 homolog</fullName>
    </alternativeName>
</protein>
<dbReference type="GO" id="GO:0070403">
    <property type="term" value="F:NAD+ binding"/>
    <property type="evidence" value="ECO:0007669"/>
    <property type="project" value="UniProtKB-UniRule"/>
</dbReference>
<dbReference type="OMA" id="RRHYWAR"/>
<name>R7VC11_CAPTE</name>
<dbReference type="Gene3D" id="3.40.50.1220">
    <property type="entry name" value="TPP-binding domain"/>
    <property type="match status" value="1"/>
</dbReference>
<dbReference type="InterPro" id="IPR026590">
    <property type="entry name" value="Ssirtuin_cat_dom"/>
</dbReference>
<evidence type="ECO:0000256" key="6">
    <source>
        <dbReference type="PROSITE-ProRule" id="PRU00236"/>
    </source>
</evidence>
<evidence type="ECO:0000259" key="7">
    <source>
        <dbReference type="PROSITE" id="PS50305"/>
    </source>
</evidence>
<keyword evidence="10" id="KW-1185">Reference proteome</keyword>
<feature type="binding site" evidence="5">
    <location>
        <begin position="243"/>
        <end position="245"/>
    </location>
    <ligand>
        <name>NAD(+)</name>
        <dbReference type="ChEBI" id="CHEBI:57540"/>
    </ligand>
</feature>
<feature type="domain" description="Deacetylase sirtuin-type" evidence="7">
    <location>
        <begin position="17"/>
        <end position="297"/>
    </location>
</feature>
<dbReference type="PANTHER" id="PTHR11085">
    <property type="entry name" value="NAD-DEPENDENT PROTEIN DEACYLASE SIRTUIN-5, MITOCHONDRIAL-RELATED"/>
    <property type="match status" value="1"/>
</dbReference>
<feature type="binding site" evidence="5 6">
    <location>
        <position position="152"/>
    </location>
    <ligand>
        <name>Zn(2+)</name>
        <dbReference type="ChEBI" id="CHEBI:29105"/>
    </ligand>
</feature>
<comment type="catalytic activity">
    <reaction evidence="5">
        <text>N(6)-acetyl-L-lysyl-[protein] + NAD(+) + H2O = 2''-O-acetyl-ADP-D-ribose + nicotinamide + L-lysyl-[protein]</text>
        <dbReference type="Rhea" id="RHEA:43636"/>
        <dbReference type="Rhea" id="RHEA-COMP:9752"/>
        <dbReference type="Rhea" id="RHEA-COMP:10731"/>
        <dbReference type="ChEBI" id="CHEBI:15377"/>
        <dbReference type="ChEBI" id="CHEBI:17154"/>
        <dbReference type="ChEBI" id="CHEBI:29969"/>
        <dbReference type="ChEBI" id="CHEBI:57540"/>
        <dbReference type="ChEBI" id="CHEBI:61930"/>
        <dbReference type="ChEBI" id="CHEBI:83767"/>
        <dbReference type="EC" id="2.3.1.286"/>
    </reaction>
</comment>
<dbReference type="HOGENOM" id="CLU_023643_3_2_1"/>
<dbReference type="GO" id="GO:0005759">
    <property type="term" value="C:mitochondrial matrix"/>
    <property type="evidence" value="ECO:0007669"/>
    <property type="project" value="UniProtKB-SubCell"/>
</dbReference>
<dbReference type="Pfam" id="PF02146">
    <property type="entry name" value="SIR2"/>
    <property type="match status" value="1"/>
</dbReference>
<dbReference type="GO" id="GO:0017136">
    <property type="term" value="F:histone deacetylase activity, NAD-dependent"/>
    <property type="evidence" value="ECO:0007669"/>
    <property type="project" value="TreeGrafter"/>
</dbReference>
<reference evidence="10" key="1">
    <citation type="submission" date="2012-12" db="EMBL/GenBank/DDBJ databases">
        <authorList>
            <person name="Hellsten U."/>
            <person name="Grimwood J."/>
            <person name="Chapman J.A."/>
            <person name="Shapiro H."/>
            <person name="Aerts A."/>
            <person name="Otillar R.P."/>
            <person name="Terry A.Y."/>
            <person name="Boore J.L."/>
            <person name="Simakov O."/>
            <person name="Marletaz F."/>
            <person name="Cho S.-J."/>
            <person name="Edsinger-Gonzales E."/>
            <person name="Havlak P."/>
            <person name="Kuo D.-H."/>
            <person name="Larsson T."/>
            <person name="Lv J."/>
            <person name="Arendt D."/>
            <person name="Savage R."/>
            <person name="Osoegawa K."/>
            <person name="de Jong P."/>
            <person name="Lindberg D.R."/>
            <person name="Seaver E.C."/>
            <person name="Weisblat D.A."/>
            <person name="Putnam N.H."/>
            <person name="Grigoriev I.V."/>
            <person name="Rokhsar D.S."/>
        </authorList>
    </citation>
    <scope>NUCLEOTIDE SEQUENCE</scope>
    <source>
        <strain evidence="10">I ESC-2004</strain>
    </source>
</reference>
<evidence type="ECO:0000256" key="3">
    <source>
        <dbReference type="ARBA" id="ARBA00022833"/>
    </source>
</evidence>
<evidence type="ECO:0000256" key="1">
    <source>
        <dbReference type="ARBA" id="ARBA00022679"/>
    </source>
</evidence>
<accession>R7VC11</accession>
<dbReference type="FunCoup" id="R7VC11">
    <property type="interactions" value="1345"/>
</dbReference>
<comment type="function">
    <text evidence="5">NAD-dependent protein deacylase. Catalyzes the NAD-dependent hydrolysis of acyl groups from lysine residues.</text>
</comment>
<feature type="binding site" evidence="5 6">
    <location>
        <position position="155"/>
    </location>
    <ligand>
        <name>Zn(2+)</name>
        <dbReference type="ChEBI" id="CHEBI:29105"/>
    </ligand>
</feature>
<feature type="binding site" evidence="5 6">
    <location>
        <position position="206"/>
    </location>
    <ligand>
        <name>Zn(2+)</name>
        <dbReference type="ChEBI" id="CHEBI:29105"/>
    </ligand>
</feature>
<evidence type="ECO:0000256" key="5">
    <source>
        <dbReference type="HAMAP-Rule" id="MF_03161"/>
    </source>
</evidence>
<proteinExistence type="inferred from homology"/>
<evidence type="ECO:0000313" key="8">
    <source>
        <dbReference type="EMBL" id="ELU13851.1"/>
    </source>
</evidence>
<dbReference type="EMBL" id="KB295002">
    <property type="protein sequence ID" value="ELU13851.1"/>
    <property type="molecule type" value="Genomic_DNA"/>
</dbReference>
<dbReference type="EMBL" id="AMQN01005056">
    <property type="status" value="NOT_ANNOTATED_CDS"/>
    <property type="molecule type" value="Genomic_DNA"/>
</dbReference>
<dbReference type="HAMAP" id="MF_01967">
    <property type="entry name" value="Sirtuin_ClassII"/>
    <property type="match status" value="1"/>
</dbReference>
<dbReference type="NCBIfam" id="NF003738">
    <property type="entry name" value="PRK05333.1"/>
    <property type="match status" value="1"/>
</dbReference>
<dbReference type="Gene3D" id="3.30.1600.10">
    <property type="entry name" value="SIR2/SIRT2 'Small Domain"/>
    <property type="match status" value="1"/>
</dbReference>